<proteinExistence type="predicted"/>
<dbReference type="GO" id="GO:0016625">
    <property type="term" value="F:oxidoreductase activity, acting on the aldehyde or oxo group of donors, iron-sulfur protein as acceptor"/>
    <property type="evidence" value="ECO:0007669"/>
    <property type="project" value="InterPro"/>
</dbReference>
<gene>
    <name evidence="2" type="ORF">E3J59_03050</name>
</gene>
<dbReference type="InterPro" id="IPR013985">
    <property type="entry name" value="Ald_Fedxn_OxRdtase_dom3"/>
</dbReference>
<evidence type="ECO:0000313" key="2">
    <source>
        <dbReference type="EMBL" id="TET46461.1"/>
    </source>
</evidence>
<dbReference type="EMBL" id="SOJK01000125">
    <property type="protein sequence ID" value="TET46461.1"/>
    <property type="molecule type" value="Genomic_DNA"/>
</dbReference>
<dbReference type="Pfam" id="PF01314">
    <property type="entry name" value="AFOR_C"/>
    <property type="match status" value="1"/>
</dbReference>
<comment type="caution">
    <text evidence="2">The sequence shown here is derived from an EMBL/GenBank/DDBJ whole genome shotgun (WGS) entry which is preliminary data.</text>
</comment>
<dbReference type="AlphaFoldDB" id="A0A523UVY1"/>
<dbReference type="Gene3D" id="1.10.599.10">
    <property type="entry name" value="Aldehyde Ferredoxin Oxidoreductase Protein, subunit A, domain 3"/>
    <property type="match status" value="1"/>
</dbReference>
<dbReference type="SUPFAM" id="SSF48310">
    <property type="entry name" value="Aldehyde ferredoxin oxidoreductase, C-terminal domains"/>
    <property type="match status" value="1"/>
</dbReference>
<dbReference type="GO" id="GO:0051536">
    <property type="term" value="F:iron-sulfur cluster binding"/>
    <property type="evidence" value="ECO:0007669"/>
    <property type="project" value="InterPro"/>
</dbReference>
<dbReference type="InterPro" id="IPR001203">
    <property type="entry name" value="OxRdtase_Ald_Fedxn_C"/>
</dbReference>
<accession>A0A523UVY1</accession>
<dbReference type="Proteomes" id="UP000320679">
    <property type="component" value="Unassembled WGS sequence"/>
</dbReference>
<sequence>MALAYGTSDRGACHLRATIYKAELSGMADPGVVEGKAELLIDFEDHHRFLQLICSDREEIVLRFLLKGGKNDVRRLCGKDFAD</sequence>
<dbReference type="GO" id="GO:0009055">
    <property type="term" value="F:electron transfer activity"/>
    <property type="evidence" value="ECO:0007669"/>
    <property type="project" value="InterPro"/>
</dbReference>
<feature type="domain" description="Aldehyde ferredoxin oxidoreductase C-terminal" evidence="1">
    <location>
        <begin position="1"/>
        <end position="50"/>
    </location>
</feature>
<dbReference type="InterPro" id="IPR036021">
    <property type="entry name" value="Tungsten_al_ferr_oxy-like_C"/>
</dbReference>
<name>A0A523UVY1_UNCAE</name>
<reference evidence="2 3" key="1">
    <citation type="submission" date="2019-03" db="EMBL/GenBank/DDBJ databases">
        <title>Metabolic potential of uncultured bacteria and archaea associated with petroleum seepage in deep-sea sediments.</title>
        <authorList>
            <person name="Dong X."/>
            <person name="Hubert C."/>
        </authorList>
    </citation>
    <scope>NUCLEOTIDE SEQUENCE [LARGE SCALE GENOMIC DNA]</scope>
    <source>
        <strain evidence="2">E29_bin78</strain>
    </source>
</reference>
<evidence type="ECO:0000313" key="3">
    <source>
        <dbReference type="Proteomes" id="UP000320679"/>
    </source>
</evidence>
<organism evidence="2 3">
    <name type="scientific">Aerophobetes bacterium</name>
    <dbReference type="NCBI Taxonomy" id="2030807"/>
    <lineage>
        <taxon>Bacteria</taxon>
        <taxon>Candidatus Aerophobota</taxon>
    </lineage>
</organism>
<protein>
    <recommendedName>
        <fullName evidence="1">Aldehyde ferredoxin oxidoreductase C-terminal domain-containing protein</fullName>
    </recommendedName>
</protein>
<evidence type="ECO:0000259" key="1">
    <source>
        <dbReference type="Pfam" id="PF01314"/>
    </source>
</evidence>